<sequence>MLAVMARGDECKTASKANYACKSFDVSAPMKKPTSIPASYQAPKKQEQKKDYGAWGPIYKDKKTFTEMHFC</sequence>
<organism evidence="1 2">
    <name type="scientific">Manduca sexta</name>
    <name type="common">Tobacco hawkmoth</name>
    <name type="synonym">Tobacco hornworm</name>
    <dbReference type="NCBI Taxonomy" id="7130"/>
    <lineage>
        <taxon>Eukaryota</taxon>
        <taxon>Metazoa</taxon>
        <taxon>Ecdysozoa</taxon>
        <taxon>Arthropoda</taxon>
        <taxon>Hexapoda</taxon>
        <taxon>Insecta</taxon>
        <taxon>Pterygota</taxon>
        <taxon>Neoptera</taxon>
        <taxon>Endopterygota</taxon>
        <taxon>Lepidoptera</taxon>
        <taxon>Glossata</taxon>
        <taxon>Ditrysia</taxon>
        <taxon>Bombycoidea</taxon>
        <taxon>Sphingidae</taxon>
        <taxon>Sphinginae</taxon>
        <taxon>Sphingini</taxon>
        <taxon>Manduca</taxon>
    </lineage>
</organism>
<reference evidence="1" key="1">
    <citation type="journal article" date="2016" name="Insect Biochem. Mol. Biol.">
        <title>Multifaceted biological insights from a draft genome sequence of the tobacco hornworm moth, Manduca sexta.</title>
        <authorList>
            <person name="Kanost M.R."/>
            <person name="Arrese E.L."/>
            <person name="Cao X."/>
            <person name="Chen Y.R."/>
            <person name="Chellapilla S."/>
            <person name="Goldsmith M.R."/>
            <person name="Grosse-Wilde E."/>
            <person name="Heckel D.G."/>
            <person name="Herndon N."/>
            <person name="Jiang H."/>
            <person name="Papanicolaou A."/>
            <person name="Qu J."/>
            <person name="Soulages J.L."/>
            <person name="Vogel H."/>
            <person name="Walters J."/>
            <person name="Waterhouse R.M."/>
            <person name="Ahn S.J."/>
            <person name="Almeida F.C."/>
            <person name="An C."/>
            <person name="Aqrawi P."/>
            <person name="Bretschneider A."/>
            <person name="Bryant W.B."/>
            <person name="Bucks S."/>
            <person name="Chao H."/>
            <person name="Chevignon G."/>
            <person name="Christen J.M."/>
            <person name="Clarke D.F."/>
            <person name="Dittmer N.T."/>
            <person name="Ferguson L.C.F."/>
            <person name="Garavelou S."/>
            <person name="Gordon K.H.J."/>
            <person name="Gunaratna R.T."/>
            <person name="Han Y."/>
            <person name="Hauser F."/>
            <person name="He Y."/>
            <person name="Heidel-Fischer H."/>
            <person name="Hirsh A."/>
            <person name="Hu Y."/>
            <person name="Jiang H."/>
            <person name="Kalra D."/>
            <person name="Klinner C."/>
            <person name="Konig C."/>
            <person name="Kovar C."/>
            <person name="Kroll A.R."/>
            <person name="Kuwar S.S."/>
            <person name="Lee S.L."/>
            <person name="Lehman R."/>
            <person name="Li K."/>
            <person name="Li Z."/>
            <person name="Liang H."/>
            <person name="Lovelace S."/>
            <person name="Lu Z."/>
            <person name="Mansfield J.H."/>
            <person name="McCulloch K.J."/>
            <person name="Mathew T."/>
            <person name="Morton B."/>
            <person name="Muzny D.M."/>
            <person name="Neunemann D."/>
            <person name="Ongeri F."/>
            <person name="Pauchet Y."/>
            <person name="Pu L.L."/>
            <person name="Pyrousis I."/>
            <person name="Rao X.J."/>
            <person name="Redding A."/>
            <person name="Roesel C."/>
            <person name="Sanchez-Gracia A."/>
            <person name="Schaack S."/>
            <person name="Shukla A."/>
            <person name="Tetreau G."/>
            <person name="Wang Y."/>
            <person name="Xiong G.H."/>
            <person name="Traut W."/>
            <person name="Walsh T.K."/>
            <person name="Worley K.C."/>
            <person name="Wu D."/>
            <person name="Wu W."/>
            <person name="Wu Y.Q."/>
            <person name="Zhang X."/>
            <person name="Zou Z."/>
            <person name="Zucker H."/>
            <person name="Briscoe A.D."/>
            <person name="Burmester T."/>
            <person name="Clem R.J."/>
            <person name="Feyereisen R."/>
            <person name="Grimmelikhuijzen C.J.P."/>
            <person name="Hamodrakas S.J."/>
            <person name="Hansson B.S."/>
            <person name="Huguet E."/>
            <person name="Jermiin L.S."/>
            <person name="Lan Q."/>
            <person name="Lehman H.K."/>
            <person name="Lorenzen M."/>
            <person name="Merzendorfer H."/>
            <person name="Michalopoulos I."/>
            <person name="Morton D.B."/>
            <person name="Muthukrishnan S."/>
            <person name="Oakeshott J.G."/>
            <person name="Palmer W."/>
            <person name="Park Y."/>
            <person name="Passarelli A.L."/>
            <person name="Rozas J."/>
            <person name="Schwartz L.M."/>
            <person name="Smith W."/>
            <person name="Southgate A."/>
            <person name="Vilcinskas A."/>
            <person name="Vogt R."/>
            <person name="Wang P."/>
            <person name="Werren J."/>
            <person name="Yu X.Q."/>
            <person name="Zhou J.J."/>
            <person name="Brown S.J."/>
            <person name="Scherer S.E."/>
            <person name="Richards S."/>
            <person name="Blissard G.W."/>
        </authorList>
    </citation>
    <scope>NUCLEOTIDE SEQUENCE</scope>
</reference>
<name>A0A921YLB2_MANSE</name>
<dbReference type="AlphaFoldDB" id="A0A921YLB2"/>
<evidence type="ECO:0000313" key="1">
    <source>
        <dbReference type="EMBL" id="KAG6440762.1"/>
    </source>
</evidence>
<evidence type="ECO:0000313" key="2">
    <source>
        <dbReference type="Proteomes" id="UP000791440"/>
    </source>
</evidence>
<keyword evidence="2" id="KW-1185">Reference proteome</keyword>
<comment type="caution">
    <text evidence="1">The sequence shown here is derived from an EMBL/GenBank/DDBJ whole genome shotgun (WGS) entry which is preliminary data.</text>
</comment>
<dbReference type="EMBL" id="JH668282">
    <property type="protein sequence ID" value="KAG6440762.1"/>
    <property type="molecule type" value="Genomic_DNA"/>
</dbReference>
<reference evidence="1" key="2">
    <citation type="submission" date="2020-12" db="EMBL/GenBank/DDBJ databases">
        <authorList>
            <person name="Kanost M."/>
        </authorList>
    </citation>
    <scope>NUCLEOTIDE SEQUENCE</scope>
</reference>
<dbReference type="Proteomes" id="UP000791440">
    <property type="component" value="Unassembled WGS sequence"/>
</dbReference>
<gene>
    <name evidence="1" type="ORF">O3G_MSEX001508</name>
</gene>
<protein>
    <submittedName>
        <fullName evidence="1">Uncharacterized protein</fullName>
    </submittedName>
</protein>
<accession>A0A921YLB2</accession>
<proteinExistence type="predicted"/>